<dbReference type="Proteomes" id="UP001596391">
    <property type="component" value="Unassembled WGS sequence"/>
</dbReference>
<dbReference type="EMBL" id="JBHSWI010000001">
    <property type="protein sequence ID" value="MFC6644966.1"/>
    <property type="molecule type" value="Genomic_DNA"/>
</dbReference>
<sequence>MARDFREGVPVVFFPEGTTGTGEVDLLPFRSGLIAQTIMAKQPIYPGFLHYDLSADDLARGLTTVKDLHWGTQPMGAHLWTLLGIKATHCTIRFASEPIAFTPAGLANRKIAVVEAQAAVQALVMPLQSTPAPASR</sequence>
<protein>
    <recommendedName>
        <fullName evidence="3">Phospholipid/glycerol acyltransferase domain-containing protein</fullName>
    </recommendedName>
</protein>
<dbReference type="SUPFAM" id="SSF69593">
    <property type="entry name" value="Glycerol-3-phosphate (1)-acyltransferase"/>
    <property type="match status" value="1"/>
</dbReference>
<reference evidence="2" key="1">
    <citation type="journal article" date="2019" name="Int. J. Syst. Evol. Microbiol.">
        <title>The Global Catalogue of Microorganisms (GCM) 10K type strain sequencing project: providing services to taxonomists for standard genome sequencing and annotation.</title>
        <authorList>
            <consortium name="The Broad Institute Genomics Platform"/>
            <consortium name="The Broad Institute Genome Sequencing Center for Infectious Disease"/>
            <person name="Wu L."/>
            <person name="Ma J."/>
        </authorList>
    </citation>
    <scope>NUCLEOTIDE SEQUENCE [LARGE SCALE GENOMIC DNA]</scope>
    <source>
        <strain evidence="2">CGMCC 1.16026</strain>
    </source>
</reference>
<keyword evidence="2" id="KW-1185">Reference proteome</keyword>
<name>A0ABW1Z8D3_9BACT</name>
<evidence type="ECO:0000313" key="2">
    <source>
        <dbReference type="Proteomes" id="UP001596391"/>
    </source>
</evidence>
<accession>A0ABW1Z8D3</accession>
<evidence type="ECO:0000313" key="1">
    <source>
        <dbReference type="EMBL" id="MFC6644966.1"/>
    </source>
</evidence>
<comment type="caution">
    <text evidence="1">The sequence shown here is derived from an EMBL/GenBank/DDBJ whole genome shotgun (WGS) entry which is preliminary data.</text>
</comment>
<organism evidence="1 2">
    <name type="scientific">Granulicella cerasi</name>
    <dbReference type="NCBI Taxonomy" id="741063"/>
    <lineage>
        <taxon>Bacteria</taxon>
        <taxon>Pseudomonadati</taxon>
        <taxon>Acidobacteriota</taxon>
        <taxon>Terriglobia</taxon>
        <taxon>Terriglobales</taxon>
        <taxon>Acidobacteriaceae</taxon>
        <taxon>Granulicella</taxon>
    </lineage>
</organism>
<evidence type="ECO:0008006" key="3">
    <source>
        <dbReference type="Google" id="ProtNLM"/>
    </source>
</evidence>
<gene>
    <name evidence="1" type="ORF">ACFQBQ_05040</name>
</gene>
<dbReference type="RefSeq" id="WP_390234185.1">
    <property type="nucleotide sequence ID" value="NZ_JBHSWI010000001.1"/>
</dbReference>
<proteinExistence type="predicted"/>